<comment type="similarity">
    <text evidence="6">Belongs to the TVP38/TMEM64 family.</text>
</comment>
<evidence type="ECO:0000256" key="6">
    <source>
        <dbReference type="RuleBase" id="RU366058"/>
    </source>
</evidence>
<evidence type="ECO:0000313" key="9">
    <source>
        <dbReference type="Proteomes" id="UP001172055"/>
    </source>
</evidence>
<dbReference type="InterPro" id="IPR015414">
    <property type="entry name" value="TMEM64"/>
</dbReference>
<evidence type="ECO:0000259" key="7">
    <source>
        <dbReference type="Pfam" id="PF09335"/>
    </source>
</evidence>
<comment type="subcellular location">
    <subcellularLocation>
        <location evidence="1 6">Cell membrane</location>
        <topology evidence="1 6">Multi-pass membrane protein</topology>
    </subcellularLocation>
</comment>
<evidence type="ECO:0000256" key="1">
    <source>
        <dbReference type="ARBA" id="ARBA00004651"/>
    </source>
</evidence>
<comment type="caution">
    <text evidence="6">Lacks conserved residue(s) required for the propagation of feature annotation.</text>
</comment>
<sequence>MISLPLVVEFLLLFLLNMAIGAFGFIPSFFVTTLNINSFGLAVGTFLSLSGEIFGAILGFYLYRLGFSKMNPAWRSHRFWQALQNQSVVRVFWSVIGLRLIPFVPSGLVTAGASLTAISAWGFAAASTIGKIPAVFLEIAVAYGYTQSLSAEYQYGILAAVLIICLIIWLMRKRKSARGKI</sequence>
<accession>A0ABT8N4Y7</accession>
<feature type="domain" description="VTT" evidence="7">
    <location>
        <begin position="26"/>
        <end position="140"/>
    </location>
</feature>
<keyword evidence="3 6" id="KW-0812">Transmembrane</keyword>
<feature type="transmembrane region" description="Helical" evidence="6">
    <location>
        <begin position="7"/>
        <end position="30"/>
    </location>
</feature>
<proteinExistence type="inferred from homology"/>
<dbReference type="PANTHER" id="PTHR12677:SF55">
    <property type="entry name" value="UNDECAPRENYL PHOSPHATE TRANSPORTER SAOUHSC_00901-RELATED"/>
    <property type="match status" value="1"/>
</dbReference>
<evidence type="ECO:0000256" key="2">
    <source>
        <dbReference type="ARBA" id="ARBA00022475"/>
    </source>
</evidence>
<keyword evidence="5 6" id="KW-0472">Membrane</keyword>
<evidence type="ECO:0000313" key="8">
    <source>
        <dbReference type="EMBL" id="MDN7242949.1"/>
    </source>
</evidence>
<feature type="transmembrane region" description="Helical" evidence="6">
    <location>
        <begin position="36"/>
        <end position="63"/>
    </location>
</feature>
<protein>
    <recommendedName>
        <fullName evidence="6">TVP38/TMEM64 family membrane protein</fullName>
    </recommendedName>
</protein>
<dbReference type="PANTHER" id="PTHR12677">
    <property type="entry name" value="GOLGI APPARATUS MEMBRANE PROTEIN TVP38-RELATED"/>
    <property type="match status" value="1"/>
</dbReference>
<dbReference type="Proteomes" id="UP001172055">
    <property type="component" value="Unassembled WGS sequence"/>
</dbReference>
<dbReference type="RefSeq" id="WP_301724513.1">
    <property type="nucleotide sequence ID" value="NZ_JAUJWV010000002.1"/>
</dbReference>
<evidence type="ECO:0000256" key="4">
    <source>
        <dbReference type="ARBA" id="ARBA00022989"/>
    </source>
</evidence>
<name>A0ABT8N4Y7_9BACL</name>
<evidence type="ECO:0000256" key="3">
    <source>
        <dbReference type="ARBA" id="ARBA00022692"/>
    </source>
</evidence>
<organism evidence="8 9">
    <name type="scientific">Planococcus shixiaomingii</name>
    <dbReference type="NCBI Taxonomy" id="3058393"/>
    <lineage>
        <taxon>Bacteria</taxon>
        <taxon>Bacillati</taxon>
        <taxon>Bacillota</taxon>
        <taxon>Bacilli</taxon>
        <taxon>Bacillales</taxon>
        <taxon>Caryophanaceae</taxon>
        <taxon>Planococcus</taxon>
    </lineage>
</organism>
<keyword evidence="2 6" id="KW-1003">Cell membrane</keyword>
<evidence type="ECO:0000256" key="5">
    <source>
        <dbReference type="ARBA" id="ARBA00023136"/>
    </source>
</evidence>
<feature type="transmembrane region" description="Helical" evidence="6">
    <location>
        <begin position="153"/>
        <end position="171"/>
    </location>
</feature>
<feature type="transmembrane region" description="Helical" evidence="6">
    <location>
        <begin position="100"/>
        <end position="124"/>
    </location>
</feature>
<dbReference type="InterPro" id="IPR032816">
    <property type="entry name" value="VTT_dom"/>
</dbReference>
<reference evidence="8 9" key="1">
    <citation type="submission" date="2023-06" db="EMBL/GenBank/DDBJ databases">
        <title>Novel species in genus Planococcus.</title>
        <authorList>
            <person name="Ning S."/>
        </authorList>
    </citation>
    <scope>NUCLEOTIDE SEQUENCE [LARGE SCALE GENOMIC DNA]</scope>
    <source>
        <strain evidence="8 9">N028</strain>
    </source>
</reference>
<comment type="caution">
    <text evidence="8">The sequence shown here is derived from an EMBL/GenBank/DDBJ whole genome shotgun (WGS) entry which is preliminary data.</text>
</comment>
<keyword evidence="4 6" id="KW-1133">Transmembrane helix</keyword>
<gene>
    <name evidence="8" type="ORF">QWY14_14130</name>
</gene>
<dbReference type="EMBL" id="JAUJWV010000002">
    <property type="protein sequence ID" value="MDN7242949.1"/>
    <property type="molecule type" value="Genomic_DNA"/>
</dbReference>
<keyword evidence="9" id="KW-1185">Reference proteome</keyword>
<dbReference type="Pfam" id="PF09335">
    <property type="entry name" value="VTT_dom"/>
    <property type="match status" value="1"/>
</dbReference>